<evidence type="ECO:0000313" key="2">
    <source>
        <dbReference type="Proteomes" id="UP001597045"/>
    </source>
</evidence>
<proteinExistence type="predicted"/>
<evidence type="ECO:0000313" key="1">
    <source>
        <dbReference type="EMBL" id="MFD1047471.1"/>
    </source>
</evidence>
<protein>
    <submittedName>
        <fullName evidence="1">Uncharacterized protein</fullName>
    </submittedName>
</protein>
<name>A0ABW3MB21_9PSEU</name>
<sequence length="88" mass="9594">MKVFRDALHGLYLDARTPTMAAIAQVVRDNDDLPGSPSSDTIDRILRAATFPRNVQNVEAVAWALAHLAGGDAPAQQARLRQLWEAAE</sequence>
<organism evidence="1 2">
    <name type="scientific">Kibdelosporangium lantanae</name>
    <dbReference type="NCBI Taxonomy" id="1497396"/>
    <lineage>
        <taxon>Bacteria</taxon>
        <taxon>Bacillati</taxon>
        <taxon>Actinomycetota</taxon>
        <taxon>Actinomycetes</taxon>
        <taxon>Pseudonocardiales</taxon>
        <taxon>Pseudonocardiaceae</taxon>
        <taxon>Kibdelosporangium</taxon>
    </lineage>
</organism>
<feature type="non-terminal residue" evidence="1">
    <location>
        <position position="88"/>
    </location>
</feature>
<reference evidence="2" key="1">
    <citation type="journal article" date="2019" name="Int. J. Syst. Evol. Microbiol.">
        <title>The Global Catalogue of Microorganisms (GCM) 10K type strain sequencing project: providing services to taxonomists for standard genome sequencing and annotation.</title>
        <authorList>
            <consortium name="The Broad Institute Genomics Platform"/>
            <consortium name="The Broad Institute Genome Sequencing Center for Infectious Disease"/>
            <person name="Wu L."/>
            <person name="Ma J."/>
        </authorList>
    </citation>
    <scope>NUCLEOTIDE SEQUENCE [LARGE SCALE GENOMIC DNA]</scope>
    <source>
        <strain evidence="2">JCM 31486</strain>
    </source>
</reference>
<accession>A0ABW3MB21</accession>
<dbReference type="Proteomes" id="UP001597045">
    <property type="component" value="Unassembled WGS sequence"/>
</dbReference>
<keyword evidence="2" id="KW-1185">Reference proteome</keyword>
<dbReference type="EMBL" id="JBHTIS010001092">
    <property type="protein sequence ID" value="MFD1047471.1"/>
    <property type="molecule type" value="Genomic_DNA"/>
</dbReference>
<gene>
    <name evidence="1" type="ORF">ACFQ1S_18965</name>
</gene>
<comment type="caution">
    <text evidence="1">The sequence shown here is derived from an EMBL/GenBank/DDBJ whole genome shotgun (WGS) entry which is preliminary data.</text>
</comment>